<dbReference type="Pfam" id="PF00078">
    <property type="entry name" value="RVT_1"/>
    <property type="match status" value="1"/>
</dbReference>
<dbReference type="Pfam" id="PF08388">
    <property type="entry name" value="GIIM"/>
    <property type="match status" value="1"/>
</dbReference>
<keyword evidence="13" id="KW-1185">Reference proteome</keyword>
<dbReference type="NCBIfam" id="TIGR04416">
    <property type="entry name" value="group_II_RT_mat"/>
    <property type="match status" value="1"/>
</dbReference>
<accession>A0A3A9K2K3</accession>
<evidence type="ECO:0000256" key="2">
    <source>
        <dbReference type="ARBA" id="ARBA00022679"/>
    </source>
</evidence>
<proteinExistence type="inferred from homology"/>
<dbReference type="PANTHER" id="PTHR34047">
    <property type="entry name" value="NUCLEAR INTRON MATURASE 1, MITOCHONDRIAL-RELATED"/>
    <property type="match status" value="1"/>
</dbReference>
<feature type="domain" description="Reverse transcriptase" evidence="11">
    <location>
        <begin position="93"/>
        <end position="319"/>
    </location>
</feature>
<dbReference type="EC" id="2.7.7.49" evidence="1"/>
<dbReference type="InterPro" id="IPR030931">
    <property type="entry name" value="Group_II_RT_mat"/>
</dbReference>
<dbReference type="PROSITE" id="PS50878">
    <property type="entry name" value="RT_POL"/>
    <property type="match status" value="1"/>
</dbReference>
<keyword evidence="5" id="KW-0460">Magnesium</keyword>
<reference evidence="12 13" key="1">
    <citation type="submission" date="2017-10" db="EMBL/GenBank/DDBJ databases">
        <title>Bacillus sp. nov., a halophilic bacterium isolated from a Keqin Lake.</title>
        <authorList>
            <person name="Wang H."/>
        </authorList>
    </citation>
    <scope>NUCLEOTIDE SEQUENCE [LARGE SCALE GENOMIC DNA]</scope>
    <source>
        <strain evidence="12 13">KCTC 13187</strain>
    </source>
</reference>
<feature type="region of interest" description="Disordered" evidence="10">
    <location>
        <begin position="1"/>
        <end position="21"/>
    </location>
</feature>
<dbReference type="InterPro" id="IPR000477">
    <property type="entry name" value="RT_dom"/>
</dbReference>
<dbReference type="PANTHER" id="PTHR34047:SF8">
    <property type="entry name" value="PROTEIN YKFC"/>
    <property type="match status" value="1"/>
</dbReference>
<dbReference type="OrthoDB" id="9793236at2"/>
<protein>
    <recommendedName>
        <fullName evidence="1">RNA-directed DNA polymerase</fullName>
        <ecNumber evidence="1">2.7.7.49</ecNumber>
    </recommendedName>
</protein>
<dbReference type="InterPro" id="IPR043502">
    <property type="entry name" value="DNA/RNA_pol_sf"/>
</dbReference>
<evidence type="ECO:0000256" key="4">
    <source>
        <dbReference type="ARBA" id="ARBA00022723"/>
    </source>
</evidence>
<evidence type="ECO:0000256" key="9">
    <source>
        <dbReference type="ARBA" id="ARBA00048173"/>
    </source>
</evidence>
<dbReference type="GO" id="GO:0003964">
    <property type="term" value="F:RNA-directed DNA polymerase activity"/>
    <property type="evidence" value="ECO:0007669"/>
    <property type="project" value="UniProtKB-KW"/>
</dbReference>
<comment type="catalytic activity">
    <reaction evidence="9">
        <text>DNA(n) + a 2'-deoxyribonucleoside 5'-triphosphate = DNA(n+1) + diphosphate</text>
        <dbReference type="Rhea" id="RHEA:22508"/>
        <dbReference type="Rhea" id="RHEA-COMP:17339"/>
        <dbReference type="Rhea" id="RHEA-COMP:17340"/>
        <dbReference type="ChEBI" id="CHEBI:33019"/>
        <dbReference type="ChEBI" id="CHEBI:61560"/>
        <dbReference type="ChEBI" id="CHEBI:173112"/>
        <dbReference type="EC" id="2.7.7.49"/>
    </reaction>
</comment>
<dbReference type="Gene3D" id="3.30.70.270">
    <property type="match status" value="1"/>
</dbReference>
<evidence type="ECO:0000256" key="6">
    <source>
        <dbReference type="ARBA" id="ARBA00022918"/>
    </source>
</evidence>
<keyword evidence="6 12" id="KW-0695">RNA-directed DNA polymerase</keyword>
<evidence type="ECO:0000313" key="13">
    <source>
        <dbReference type="Proteomes" id="UP000281498"/>
    </source>
</evidence>
<evidence type="ECO:0000256" key="8">
    <source>
        <dbReference type="ARBA" id="ARBA00034120"/>
    </source>
</evidence>
<evidence type="ECO:0000256" key="1">
    <source>
        <dbReference type="ARBA" id="ARBA00012493"/>
    </source>
</evidence>
<dbReference type="SUPFAM" id="SSF56672">
    <property type="entry name" value="DNA/RNA polymerases"/>
    <property type="match status" value="1"/>
</dbReference>
<dbReference type="InterPro" id="IPR000123">
    <property type="entry name" value="Reverse_transcriptase_msDNA"/>
</dbReference>
<sequence>MEVREMQQPQTTSKDGYLQENRMESEGIVEVCSISHGETEGRDGVSHLINKVASRSNLNQAYKKVKANKGAPGVDGMTVNELFAYLVLNKEELIEQIKTGSYEPQPVKRVEIPKPDGSKRKLGVPTVRDRLIQQAILQVIEKKIDPTFSDSSFGFRPNRSAHDAMNCAKEYYKQGYRTVVDIDMKQYFDTVNHDKLMFHLEEHIKDKIILTLIRKFLRSGVSINGTIVPTEIGVPQGGNISPILSNLFLDQFDKELEKRGHQFVRYADDCNIYVKSRKAGERVMKSATTFLEKRLKLTVNREKSEIGSPTKRKFLGFCLHKTKQGVGFRPHQKSKRNFEEKLRQLTKRNRPGSIRQIIKEINEVTTGWINYYGISYMKNYIRTIDQWIRRRIRQIIWKRWKKVKTKYKSLIKLKVPKQKAWEWANTRKGYWRIACSFILHQAITNKILEGIGLKNLNHIFEKAHSNY</sequence>
<dbReference type="GO" id="GO:0051607">
    <property type="term" value="P:defense response to virus"/>
    <property type="evidence" value="ECO:0007669"/>
    <property type="project" value="UniProtKB-KW"/>
</dbReference>
<evidence type="ECO:0000256" key="3">
    <source>
        <dbReference type="ARBA" id="ARBA00022695"/>
    </source>
</evidence>
<comment type="caution">
    <text evidence="12">The sequence shown here is derived from an EMBL/GenBank/DDBJ whole genome shotgun (WGS) entry which is preliminary data.</text>
</comment>
<keyword evidence="2" id="KW-0808">Transferase</keyword>
<dbReference type="GO" id="GO:0003723">
    <property type="term" value="F:RNA binding"/>
    <property type="evidence" value="ECO:0007669"/>
    <property type="project" value="InterPro"/>
</dbReference>
<evidence type="ECO:0000313" key="12">
    <source>
        <dbReference type="EMBL" id="RKL64682.1"/>
    </source>
</evidence>
<dbReference type="EMBL" id="PDOE01000065">
    <property type="protein sequence ID" value="RKL64682.1"/>
    <property type="molecule type" value="Genomic_DNA"/>
</dbReference>
<name>A0A3A9K2K3_9BACI</name>
<dbReference type="CDD" id="cd01651">
    <property type="entry name" value="RT_G2_intron"/>
    <property type="match status" value="1"/>
</dbReference>
<evidence type="ECO:0000259" key="11">
    <source>
        <dbReference type="PROSITE" id="PS50878"/>
    </source>
</evidence>
<dbReference type="InterPro" id="IPR051083">
    <property type="entry name" value="GrpII_Intron_Splice-Mob/Def"/>
</dbReference>
<dbReference type="Proteomes" id="UP000281498">
    <property type="component" value="Unassembled WGS sequence"/>
</dbReference>
<evidence type="ECO:0000256" key="10">
    <source>
        <dbReference type="SAM" id="MobiDB-lite"/>
    </source>
</evidence>
<keyword evidence="7" id="KW-0051">Antiviral defense</keyword>
<keyword evidence="3" id="KW-0548">Nucleotidyltransferase</keyword>
<gene>
    <name evidence="12" type="primary">ltrA</name>
    <name evidence="12" type="ORF">CR203_25005</name>
</gene>
<evidence type="ECO:0000256" key="7">
    <source>
        <dbReference type="ARBA" id="ARBA00023118"/>
    </source>
</evidence>
<comment type="similarity">
    <text evidence="8">Belongs to the bacterial reverse transcriptase family.</text>
</comment>
<dbReference type="PRINTS" id="PR00866">
    <property type="entry name" value="RNADNAPOLMS"/>
</dbReference>
<organism evidence="12 13">
    <name type="scientific">Salipaludibacillus neizhouensis</name>
    <dbReference type="NCBI Taxonomy" id="885475"/>
    <lineage>
        <taxon>Bacteria</taxon>
        <taxon>Bacillati</taxon>
        <taxon>Bacillota</taxon>
        <taxon>Bacilli</taxon>
        <taxon>Bacillales</taxon>
        <taxon>Bacillaceae</taxon>
    </lineage>
</organism>
<evidence type="ECO:0000256" key="5">
    <source>
        <dbReference type="ARBA" id="ARBA00022842"/>
    </source>
</evidence>
<keyword evidence="4" id="KW-0479">Metal-binding</keyword>
<dbReference type="AlphaFoldDB" id="A0A3A9K2K3"/>
<dbReference type="InterPro" id="IPR043128">
    <property type="entry name" value="Rev_trsase/Diguanyl_cyclase"/>
</dbReference>
<dbReference type="GO" id="GO:0046872">
    <property type="term" value="F:metal ion binding"/>
    <property type="evidence" value="ECO:0007669"/>
    <property type="project" value="UniProtKB-KW"/>
</dbReference>
<dbReference type="InterPro" id="IPR013597">
    <property type="entry name" value="Mat_intron_G2"/>
</dbReference>